<keyword evidence="2" id="KW-1185">Reference proteome</keyword>
<comment type="caution">
    <text evidence="1">The sequence shown here is derived from an EMBL/GenBank/DDBJ whole genome shotgun (WGS) entry which is preliminary data.</text>
</comment>
<dbReference type="EMBL" id="CYRY02007384">
    <property type="protein sequence ID" value="VCW76456.1"/>
    <property type="molecule type" value="Genomic_DNA"/>
</dbReference>
<evidence type="ECO:0000313" key="1">
    <source>
        <dbReference type="EMBL" id="VCW76456.1"/>
    </source>
</evidence>
<accession>A0A9X9LLS4</accession>
<proteinExistence type="predicted"/>
<dbReference type="Proteomes" id="UP000269945">
    <property type="component" value="Unassembled WGS sequence"/>
</dbReference>
<organism evidence="1 2">
    <name type="scientific">Gulo gulo</name>
    <name type="common">Wolverine</name>
    <name type="synonym">Gluton</name>
    <dbReference type="NCBI Taxonomy" id="48420"/>
    <lineage>
        <taxon>Eukaryota</taxon>
        <taxon>Metazoa</taxon>
        <taxon>Chordata</taxon>
        <taxon>Craniata</taxon>
        <taxon>Vertebrata</taxon>
        <taxon>Euteleostomi</taxon>
        <taxon>Mammalia</taxon>
        <taxon>Eutheria</taxon>
        <taxon>Laurasiatheria</taxon>
        <taxon>Carnivora</taxon>
        <taxon>Caniformia</taxon>
        <taxon>Musteloidea</taxon>
        <taxon>Mustelidae</taxon>
        <taxon>Guloninae</taxon>
        <taxon>Gulo</taxon>
    </lineage>
</organism>
<protein>
    <submittedName>
        <fullName evidence="1">Uncharacterized protein</fullName>
    </submittedName>
</protein>
<sequence length="96" mass="10307">MRAPSRLFHAAADPLCRRAHDHLLQVLQCSVWTPLEGLGPGRPGRVTVSDLAPQGAFPARSADFVRRRPCGGDGKLTLRGELAGERADVARLAVRG</sequence>
<dbReference type="AlphaFoldDB" id="A0A9X9LLS4"/>
<gene>
    <name evidence="1" type="ORF">BN2614_LOCUS1</name>
</gene>
<reference evidence="1 2" key="1">
    <citation type="submission" date="2018-10" db="EMBL/GenBank/DDBJ databases">
        <authorList>
            <person name="Ekblom R."/>
            <person name="Jareborg N."/>
        </authorList>
    </citation>
    <scope>NUCLEOTIDE SEQUENCE [LARGE SCALE GENOMIC DNA]</scope>
    <source>
        <tissue evidence="1">Muscle</tissue>
    </source>
</reference>
<name>A0A9X9LLS4_GULGU</name>
<evidence type="ECO:0000313" key="2">
    <source>
        <dbReference type="Proteomes" id="UP000269945"/>
    </source>
</evidence>